<keyword evidence="6" id="KW-0391">Immunity</keyword>
<dbReference type="InterPro" id="IPR001841">
    <property type="entry name" value="Znf_RING"/>
</dbReference>
<dbReference type="GO" id="GO:0045087">
    <property type="term" value="P:innate immune response"/>
    <property type="evidence" value="ECO:0007669"/>
    <property type="project" value="UniProtKB-KW"/>
</dbReference>
<dbReference type="AlphaFoldDB" id="A0AAV6ZXS2"/>
<dbReference type="Pfam" id="PF13445">
    <property type="entry name" value="zf-RING_UBOX"/>
    <property type="match status" value="1"/>
</dbReference>
<feature type="domain" description="B30.2/SPRY" evidence="12">
    <location>
        <begin position="333"/>
        <end position="522"/>
    </location>
</feature>
<evidence type="ECO:0000256" key="8">
    <source>
        <dbReference type="PROSITE-ProRule" id="PRU00024"/>
    </source>
</evidence>
<dbReference type="PANTHER" id="PTHR25465">
    <property type="entry name" value="B-BOX DOMAIN CONTAINING"/>
    <property type="match status" value="1"/>
</dbReference>
<dbReference type="SUPFAM" id="SSF57845">
    <property type="entry name" value="B-box zinc-binding domain"/>
    <property type="match status" value="1"/>
</dbReference>
<evidence type="ECO:0000256" key="5">
    <source>
        <dbReference type="ARBA" id="ARBA00022833"/>
    </source>
</evidence>
<keyword evidence="7 9" id="KW-0175">Coiled coil</keyword>
<comment type="caution">
    <text evidence="13">The sequence shown here is derived from an EMBL/GenBank/DDBJ whole genome shotgun (WGS) entry which is preliminary data.</text>
</comment>
<dbReference type="PROSITE" id="PS50188">
    <property type="entry name" value="B302_SPRY"/>
    <property type="match status" value="1"/>
</dbReference>
<evidence type="ECO:0000256" key="6">
    <source>
        <dbReference type="ARBA" id="ARBA00022859"/>
    </source>
</evidence>
<dbReference type="SUPFAM" id="SSF57850">
    <property type="entry name" value="RING/U-box"/>
    <property type="match status" value="1"/>
</dbReference>
<evidence type="ECO:0000313" key="13">
    <source>
        <dbReference type="EMBL" id="KAG8552045.1"/>
    </source>
</evidence>
<keyword evidence="2" id="KW-0479">Metal-binding</keyword>
<dbReference type="InterPro" id="IPR013320">
    <property type="entry name" value="ConA-like_dom_sf"/>
</dbReference>
<dbReference type="InterPro" id="IPR013083">
    <property type="entry name" value="Znf_RING/FYVE/PHD"/>
</dbReference>
<evidence type="ECO:0000259" key="12">
    <source>
        <dbReference type="PROSITE" id="PS50188"/>
    </source>
</evidence>
<dbReference type="SMART" id="SM00589">
    <property type="entry name" value="PRY"/>
    <property type="match status" value="1"/>
</dbReference>
<protein>
    <submittedName>
        <fullName evidence="13">Uncharacterized protein</fullName>
    </submittedName>
</protein>
<dbReference type="InterPro" id="IPR043136">
    <property type="entry name" value="B30.2/SPRY_sf"/>
</dbReference>
<dbReference type="PRINTS" id="PR01407">
    <property type="entry name" value="BUTYPHLNCDUF"/>
</dbReference>
<dbReference type="InterPro" id="IPR003649">
    <property type="entry name" value="Bbox_C"/>
</dbReference>
<dbReference type="InterPro" id="IPR051051">
    <property type="entry name" value="E3_ubiq-ligase_TRIM/RNF"/>
</dbReference>
<dbReference type="InterPro" id="IPR017907">
    <property type="entry name" value="Znf_RING_CS"/>
</dbReference>
<dbReference type="PROSITE" id="PS00518">
    <property type="entry name" value="ZF_RING_1"/>
    <property type="match status" value="1"/>
</dbReference>
<evidence type="ECO:0000256" key="2">
    <source>
        <dbReference type="ARBA" id="ARBA00022723"/>
    </source>
</evidence>
<dbReference type="GO" id="GO:0008270">
    <property type="term" value="F:zinc ion binding"/>
    <property type="evidence" value="ECO:0007669"/>
    <property type="project" value="UniProtKB-KW"/>
</dbReference>
<evidence type="ECO:0000256" key="1">
    <source>
        <dbReference type="ARBA" id="ARBA00022588"/>
    </source>
</evidence>
<dbReference type="InterPro" id="IPR058030">
    <property type="entry name" value="TRIM8/14/16/25/29/45/65_CC"/>
</dbReference>
<keyword evidence="4" id="KW-0833">Ubl conjugation pathway</keyword>
<dbReference type="SMART" id="SM00449">
    <property type="entry name" value="SPRY"/>
    <property type="match status" value="1"/>
</dbReference>
<feature type="domain" description="RING-type" evidence="10">
    <location>
        <begin position="12"/>
        <end position="55"/>
    </location>
</feature>
<evidence type="ECO:0000259" key="11">
    <source>
        <dbReference type="PROSITE" id="PS50119"/>
    </source>
</evidence>
<keyword evidence="1" id="KW-0399">Innate immunity</keyword>
<dbReference type="PROSITE" id="PS50119">
    <property type="entry name" value="ZF_BBOX"/>
    <property type="match status" value="1"/>
</dbReference>
<evidence type="ECO:0000256" key="7">
    <source>
        <dbReference type="ARBA" id="ARBA00023054"/>
    </source>
</evidence>
<dbReference type="InterPro" id="IPR003879">
    <property type="entry name" value="Butyrophylin_SPRY"/>
</dbReference>
<dbReference type="CDD" id="cd19769">
    <property type="entry name" value="Bbox2_TRIM16-like"/>
    <property type="match status" value="1"/>
</dbReference>
<keyword evidence="3 8" id="KW-0863">Zinc-finger</keyword>
<dbReference type="Gene3D" id="2.60.120.920">
    <property type="match status" value="1"/>
</dbReference>
<dbReference type="Pfam" id="PF13765">
    <property type="entry name" value="PRY"/>
    <property type="match status" value="1"/>
</dbReference>
<dbReference type="SUPFAM" id="SSF49899">
    <property type="entry name" value="Concanavalin A-like lectins/glucanases"/>
    <property type="match status" value="1"/>
</dbReference>
<dbReference type="SMART" id="SM00184">
    <property type="entry name" value="RING"/>
    <property type="match status" value="1"/>
</dbReference>
<dbReference type="Pfam" id="PF00622">
    <property type="entry name" value="SPRY"/>
    <property type="match status" value="1"/>
</dbReference>
<reference evidence="13" key="1">
    <citation type="thesis" date="2020" institute="ProQuest LLC" country="789 East Eisenhower Parkway, Ann Arbor, MI, USA">
        <title>Comparative Genomics and Chromosome Evolution.</title>
        <authorList>
            <person name="Mudd A.B."/>
        </authorList>
    </citation>
    <scope>NUCLEOTIDE SEQUENCE</scope>
    <source>
        <strain evidence="13">237g6f4</strain>
        <tissue evidence="13">Blood</tissue>
    </source>
</reference>
<evidence type="ECO:0000313" key="14">
    <source>
        <dbReference type="Proteomes" id="UP000824782"/>
    </source>
</evidence>
<gene>
    <name evidence="13" type="ORF">GDO81_004388</name>
</gene>
<dbReference type="Gene3D" id="3.30.40.10">
    <property type="entry name" value="Zinc/RING finger domain, C3HC4 (zinc finger)"/>
    <property type="match status" value="1"/>
</dbReference>
<dbReference type="Pfam" id="PF00643">
    <property type="entry name" value="zf-B_box"/>
    <property type="match status" value="1"/>
</dbReference>
<keyword evidence="5" id="KW-0862">Zinc</keyword>
<proteinExistence type="predicted"/>
<feature type="coiled-coil region" evidence="9">
    <location>
        <begin position="179"/>
        <end position="224"/>
    </location>
</feature>
<dbReference type="InterPro" id="IPR027370">
    <property type="entry name" value="Znf-RING_euk"/>
</dbReference>
<accession>A0AAV6ZXS2</accession>
<dbReference type="Gene3D" id="3.30.160.60">
    <property type="entry name" value="Classic Zinc Finger"/>
    <property type="match status" value="1"/>
</dbReference>
<dbReference type="InterPro" id="IPR001870">
    <property type="entry name" value="B30.2/SPRY"/>
</dbReference>
<sequence>MAFAILKEELSCSICLNIYTDPVTLRCGHNFCRRCIDCVLNTQEGAGVYSCPDCRAEFPERPALHKTIALRNIAQTLQAKEEVEETGGTFCTYCDSSVPAVKTCLQCEASLCHKHLKKHSKSEDHILMDPTTSLDHRKCSIHKKILEYYCIEDSTCICVTCCLAGKHKGHQVEPMDDVAEKKKLKLRNFLEKLTSKREETEKQVQNFEGEIRNVKQKASRESERVSCLFGEIRRLLVDLEKKVLGDISRQMDQVVVSISELIQKLESEKDELSKKISHVEEMCLQTDPLTLLQERESENNEVCGNEKQGNEDGKTDCVTHLDKISTSMTLHTGLADIMACFKKGLHIEEVSDLLLDVKTAARFLHISSDLKTAGYSSHQKYPESPGRFEDCQVLSTRSFSSGRHYWEVEVNRVGHWMIGVCYPTISRAGEQSYIGNNEKSWCLSRSKSKKHHYSVMHHGNVIHLTGKASSQRLVVYLNYEAGQLSFYELCEPVRHLHTFITTFTEPLHAAFYIWDECVTIRS</sequence>
<dbReference type="InterPro" id="IPR000315">
    <property type="entry name" value="Znf_B-box"/>
</dbReference>
<dbReference type="InterPro" id="IPR003877">
    <property type="entry name" value="SPRY_dom"/>
</dbReference>
<evidence type="ECO:0000256" key="4">
    <source>
        <dbReference type="ARBA" id="ARBA00022786"/>
    </source>
</evidence>
<name>A0AAV6ZXS2_ENGPU</name>
<dbReference type="PROSITE" id="PS50089">
    <property type="entry name" value="ZF_RING_2"/>
    <property type="match status" value="1"/>
</dbReference>
<dbReference type="CDD" id="cd12891">
    <property type="entry name" value="SPRY_PRY_C-I_2"/>
    <property type="match status" value="1"/>
</dbReference>
<dbReference type="SMART" id="SM00336">
    <property type="entry name" value="BBOX"/>
    <property type="match status" value="1"/>
</dbReference>
<evidence type="ECO:0000259" key="10">
    <source>
        <dbReference type="PROSITE" id="PS50089"/>
    </source>
</evidence>
<evidence type="ECO:0000256" key="3">
    <source>
        <dbReference type="ARBA" id="ARBA00022771"/>
    </source>
</evidence>
<dbReference type="SMART" id="SM00502">
    <property type="entry name" value="BBC"/>
    <property type="match status" value="1"/>
</dbReference>
<feature type="coiled-coil region" evidence="9">
    <location>
        <begin position="255"/>
        <end position="282"/>
    </location>
</feature>
<dbReference type="InterPro" id="IPR006574">
    <property type="entry name" value="PRY"/>
</dbReference>
<evidence type="ECO:0000256" key="9">
    <source>
        <dbReference type="SAM" id="Coils"/>
    </source>
</evidence>
<dbReference type="PANTHER" id="PTHR25465:SF48">
    <property type="entry name" value="E3 UBIQUITIN-PROTEIN LIGASE TRIM39"/>
    <property type="match status" value="1"/>
</dbReference>
<dbReference type="EMBL" id="WNYA01000011">
    <property type="protein sequence ID" value="KAG8552045.1"/>
    <property type="molecule type" value="Genomic_DNA"/>
</dbReference>
<dbReference type="Proteomes" id="UP000824782">
    <property type="component" value="Unassembled WGS sequence"/>
</dbReference>
<dbReference type="Pfam" id="PF25600">
    <property type="entry name" value="TRIM_CC"/>
    <property type="match status" value="1"/>
</dbReference>
<feature type="domain" description="B box-type" evidence="11">
    <location>
        <begin position="134"/>
        <end position="175"/>
    </location>
</feature>
<organism evidence="13 14">
    <name type="scientific">Engystomops pustulosus</name>
    <name type="common">Tungara frog</name>
    <name type="synonym">Physalaemus pustulosus</name>
    <dbReference type="NCBI Taxonomy" id="76066"/>
    <lineage>
        <taxon>Eukaryota</taxon>
        <taxon>Metazoa</taxon>
        <taxon>Chordata</taxon>
        <taxon>Craniata</taxon>
        <taxon>Vertebrata</taxon>
        <taxon>Euteleostomi</taxon>
        <taxon>Amphibia</taxon>
        <taxon>Batrachia</taxon>
        <taxon>Anura</taxon>
        <taxon>Neobatrachia</taxon>
        <taxon>Hyloidea</taxon>
        <taxon>Leptodactylidae</taxon>
        <taxon>Leiuperinae</taxon>
        <taxon>Engystomops</taxon>
    </lineage>
</organism>
<keyword evidence="14" id="KW-1185">Reference proteome</keyword>
<dbReference type="GO" id="GO:0005737">
    <property type="term" value="C:cytoplasm"/>
    <property type="evidence" value="ECO:0007669"/>
    <property type="project" value="UniProtKB-ARBA"/>
</dbReference>